<dbReference type="PANTHER" id="PTHR22950">
    <property type="entry name" value="AMINO ACID TRANSPORTER"/>
    <property type="match status" value="1"/>
</dbReference>
<accession>A0A9N8H328</accession>
<feature type="transmembrane region" description="Helical" evidence="6">
    <location>
        <begin position="303"/>
        <end position="320"/>
    </location>
</feature>
<sequence>MAKSKTKRSKIPNNATIRREVRPILTSRNHLDPLVATSPSLGSNSVSPSSACTSGNSETIIKPYTPLSAAGLTLDGTTTTTTIPQTPHHQQPEDPLANPARFATHHHNNQQKRVDAPSFQIHMTTAQFKQALDRFGTETEETTTTRRRNFITMSSPLHPSTPASTASSNCSVMTGAVACLCSATLGAGILALPYAMAEAGLVCGMGLLLLSAMATAFSIQLLVQAMQVVYYHSHNNMTTKEKTYEDLVEICLGTTARRIAEASMLLFCGGGAVSYVIAVGDIVQQSGLLEHLASSLSPTAARALAMTVVWILAMVPLSMLRTMKSLECTSSIGIASIATLVVAALYHYLEHHTQQPQEQQQLLNDDHQSILAPTQGILSVLRACPIILFAFSCQVNVCAIYDEMKGDNDHPGEQGHHHNQSTHELTQPPQIICNDEETPTTSSSSSASPQQPQQQSTNATNFTSKYRRMILVTWIAVGICALLYSSISIIALLDFGSQHMTPNILSSYNPESIMQVAFIGMALAVVLAYPLNIFPARATLLGMCRTSQQENNIVIVDDMPASPTASFSHNNNNALTEPLLANDDNNSTSGSFHSAASAHHDEAASAQHDEATLATSNVAMSPTRHNNHFDIITDETTADAGWLGHVAVTLFLTGASLGLAIVAPNISVVFGLLGGTCTSVMGFILPGLLGYMTANDFYQVDQNDNNNEANRGAAARTRVLSLLLVVAGVLIGIITTAVTVYSTFIATTTQPQHNNNSILTLATRHHNS</sequence>
<evidence type="ECO:0000256" key="6">
    <source>
        <dbReference type="SAM" id="Phobius"/>
    </source>
</evidence>
<keyword evidence="4 6" id="KW-0472">Membrane</keyword>
<evidence type="ECO:0000313" key="9">
    <source>
        <dbReference type="Proteomes" id="UP001153069"/>
    </source>
</evidence>
<evidence type="ECO:0000313" key="8">
    <source>
        <dbReference type="EMBL" id="CAB9500228.1"/>
    </source>
</evidence>
<keyword evidence="2 6" id="KW-0812">Transmembrane</keyword>
<dbReference type="Pfam" id="PF01490">
    <property type="entry name" value="Aa_trans"/>
    <property type="match status" value="2"/>
</dbReference>
<reference evidence="8" key="1">
    <citation type="submission" date="2020-06" db="EMBL/GenBank/DDBJ databases">
        <authorList>
            <consortium name="Plant Systems Biology data submission"/>
        </authorList>
    </citation>
    <scope>NUCLEOTIDE SEQUENCE</scope>
    <source>
        <strain evidence="8">D6</strain>
    </source>
</reference>
<evidence type="ECO:0000256" key="4">
    <source>
        <dbReference type="ARBA" id="ARBA00023136"/>
    </source>
</evidence>
<feature type="transmembrane region" description="Helical" evidence="6">
    <location>
        <begin position="668"/>
        <end position="689"/>
    </location>
</feature>
<dbReference type="EMBL" id="CAICTM010000078">
    <property type="protein sequence ID" value="CAB9500228.1"/>
    <property type="molecule type" value="Genomic_DNA"/>
</dbReference>
<dbReference type="AlphaFoldDB" id="A0A9N8H328"/>
<feature type="transmembrane region" description="Helical" evidence="6">
    <location>
        <begin position="264"/>
        <end position="283"/>
    </location>
</feature>
<gene>
    <name evidence="8" type="ORF">SEMRO_79_G042630.1</name>
</gene>
<feature type="domain" description="Amino acid transporter transmembrane" evidence="7">
    <location>
        <begin position="174"/>
        <end position="406"/>
    </location>
</feature>
<dbReference type="OrthoDB" id="28208at2759"/>
<feature type="region of interest" description="Disordered" evidence="5">
    <location>
        <begin position="432"/>
        <end position="459"/>
    </location>
</feature>
<feature type="region of interest" description="Disordered" evidence="5">
    <location>
        <begin position="589"/>
        <end position="610"/>
    </location>
</feature>
<dbReference type="Proteomes" id="UP001153069">
    <property type="component" value="Unassembled WGS sequence"/>
</dbReference>
<evidence type="ECO:0000256" key="1">
    <source>
        <dbReference type="ARBA" id="ARBA00004141"/>
    </source>
</evidence>
<feature type="compositionally biased region" description="Low complexity" evidence="5">
    <location>
        <begin position="439"/>
        <end position="459"/>
    </location>
</feature>
<dbReference type="GO" id="GO:0016020">
    <property type="term" value="C:membrane"/>
    <property type="evidence" value="ECO:0007669"/>
    <property type="project" value="UniProtKB-SubCell"/>
</dbReference>
<feature type="transmembrane region" description="Helical" evidence="6">
    <location>
        <begin position="642"/>
        <end position="662"/>
    </location>
</feature>
<dbReference type="InterPro" id="IPR013057">
    <property type="entry name" value="AA_transpt_TM"/>
</dbReference>
<dbReference type="PANTHER" id="PTHR22950:SF682">
    <property type="entry name" value="TRANSMEMBRANE AMINO ACID TRANSPORTER FAMILY PROTEIN"/>
    <property type="match status" value="1"/>
</dbReference>
<name>A0A9N8H328_9STRA</name>
<organism evidence="8 9">
    <name type="scientific">Seminavis robusta</name>
    <dbReference type="NCBI Taxonomy" id="568900"/>
    <lineage>
        <taxon>Eukaryota</taxon>
        <taxon>Sar</taxon>
        <taxon>Stramenopiles</taxon>
        <taxon>Ochrophyta</taxon>
        <taxon>Bacillariophyta</taxon>
        <taxon>Bacillariophyceae</taxon>
        <taxon>Bacillariophycidae</taxon>
        <taxon>Naviculales</taxon>
        <taxon>Naviculaceae</taxon>
        <taxon>Seminavis</taxon>
    </lineage>
</organism>
<proteinExistence type="predicted"/>
<evidence type="ECO:0000256" key="5">
    <source>
        <dbReference type="SAM" id="MobiDB-lite"/>
    </source>
</evidence>
<feature type="region of interest" description="Disordered" evidence="5">
    <location>
        <begin position="72"/>
        <end position="100"/>
    </location>
</feature>
<keyword evidence="3 6" id="KW-1133">Transmembrane helix</keyword>
<comment type="subcellular location">
    <subcellularLocation>
        <location evidence="1">Membrane</location>
        <topology evidence="1">Multi-pass membrane protein</topology>
    </subcellularLocation>
</comment>
<comment type="caution">
    <text evidence="8">The sequence shown here is derived from an EMBL/GenBank/DDBJ whole genome shotgun (WGS) entry which is preliminary data.</text>
</comment>
<evidence type="ECO:0000259" key="7">
    <source>
        <dbReference type="Pfam" id="PF01490"/>
    </source>
</evidence>
<feature type="transmembrane region" description="Helical" evidence="6">
    <location>
        <begin position="172"/>
        <end position="193"/>
    </location>
</feature>
<feature type="compositionally biased region" description="Low complexity" evidence="5">
    <location>
        <begin position="38"/>
        <end position="50"/>
    </location>
</feature>
<feature type="transmembrane region" description="Helical" evidence="6">
    <location>
        <begin position="471"/>
        <end position="493"/>
    </location>
</feature>
<feature type="compositionally biased region" description="Basic and acidic residues" evidence="5">
    <location>
        <begin position="598"/>
        <end position="610"/>
    </location>
</feature>
<evidence type="ECO:0000256" key="2">
    <source>
        <dbReference type="ARBA" id="ARBA00022692"/>
    </source>
</evidence>
<feature type="region of interest" description="Disordered" evidence="5">
    <location>
        <begin position="1"/>
        <end position="59"/>
    </location>
</feature>
<evidence type="ECO:0000256" key="3">
    <source>
        <dbReference type="ARBA" id="ARBA00022989"/>
    </source>
</evidence>
<feature type="transmembrane region" description="Helical" evidence="6">
    <location>
        <begin position="199"/>
        <end position="223"/>
    </location>
</feature>
<feature type="transmembrane region" description="Helical" evidence="6">
    <location>
        <begin position="369"/>
        <end position="391"/>
    </location>
</feature>
<dbReference type="GO" id="GO:0015179">
    <property type="term" value="F:L-amino acid transmembrane transporter activity"/>
    <property type="evidence" value="ECO:0007669"/>
    <property type="project" value="TreeGrafter"/>
</dbReference>
<protein>
    <submittedName>
        <fullName evidence="8">Solute carrier family 38 member</fullName>
    </submittedName>
</protein>
<feature type="transmembrane region" description="Helical" evidence="6">
    <location>
        <begin position="513"/>
        <end position="534"/>
    </location>
</feature>
<feature type="transmembrane region" description="Helical" evidence="6">
    <location>
        <begin position="332"/>
        <end position="349"/>
    </location>
</feature>
<feature type="compositionally biased region" description="Low complexity" evidence="5">
    <location>
        <begin position="77"/>
        <end position="89"/>
    </location>
</feature>
<feature type="transmembrane region" description="Helical" evidence="6">
    <location>
        <begin position="719"/>
        <end position="744"/>
    </location>
</feature>
<keyword evidence="9" id="KW-1185">Reference proteome</keyword>
<feature type="domain" description="Amino acid transporter transmembrane" evidence="7">
    <location>
        <begin position="464"/>
        <end position="738"/>
    </location>
</feature>
<feature type="compositionally biased region" description="Basic residues" evidence="5">
    <location>
        <begin position="1"/>
        <end position="10"/>
    </location>
</feature>